<protein>
    <submittedName>
        <fullName evidence="1">Uncharacterized protein</fullName>
    </submittedName>
</protein>
<name>W7E043_9LIST</name>
<organism evidence="1 2">
    <name type="scientific">Listeria fleischmannii FSL S10-1203</name>
    <dbReference type="NCBI Taxonomy" id="1265822"/>
    <lineage>
        <taxon>Bacteria</taxon>
        <taxon>Bacillati</taxon>
        <taxon>Bacillota</taxon>
        <taxon>Bacilli</taxon>
        <taxon>Bacillales</taxon>
        <taxon>Listeriaceae</taxon>
        <taxon>Listeria</taxon>
    </lineage>
</organism>
<comment type="caution">
    <text evidence="1">The sequence shown here is derived from an EMBL/GenBank/DDBJ whole genome shotgun (WGS) entry which is preliminary data.</text>
</comment>
<evidence type="ECO:0000313" key="2">
    <source>
        <dbReference type="Proteomes" id="UP000019241"/>
    </source>
</evidence>
<proteinExistence type="predicted"/>
<gene>
    <name evidence="1" type="ORF">MCOL2_05705</name>
</gene>
<dbReference type="Proteomes" id="UP000019241">
    <property type="component" value="Unassembled WGS sequence"/>
</dbReference>
<evidence type="ECO:0000313" key="1">
    <source>
        <dbReference type="EMBL" id="EUJ59571.1"/>
    </source>
</evidence>
<accession>W7E043</accession>
<dbReference type="RefSeq" id="WP_036062826.1">
    <property type="nucleotide sequence ID" value="NZ_AODM01000016.1"/>
</dbReference>
<reference evidence="1 2" key="1">
    <citation type="submission" date="2012-12" db="EMBL/GenBank/DDBJ databases">
        <title>Novel taxa of Listeriaceae from agricultural environments in the United States.</title>
        <authorList>
            <person name="den Bakker H.C."/>
            <person name="Allred A."/>
            <person name="Warchocki S."/>
            <person name="Wright E.M."/>
            <person name="Burrell A."/>
            <person name="Nightingale K.K."/>
            <person name="Kephart D."/>
            <person name="Wiedmann M."/>
        </authorList>
    </citation>
    <scope>NUCLEOTIDE SEQUENCE [LARGE SCALE GENOMIC DNA]</scope>
    <source>
        <strain evidence="1 2">FSL S10-1203</strain>
    </source>
</reference>
<dbReference type="EMBL" id="AODM01000016">
    <property type="protein sequence ID" value="EUJ59571.1"/>
    <property type="molecule type" value="Genomic_DNA"/>
</dbReference>
<dbReference type="AlphaFoldDB" id="W7E043"/>
<sequence>MDFIRLYLSDSFEFYQVVNEDEDICYLLLHDYNRPSKIEDFEGRILDDDFESRENFISVKCLYLASDFNDKYLDKVAHHVDCLLSFKPSCDYYISVAHVSEELDYYLPNGMHGIIDYLNKHFGCSLNSTNVDFNKLLQT</sequence>